<evidence type="ECO:0000313" key="1">
    <source>
        <dbReference type="EMBL" id="KZC25008.1"/>
    </source>
</evidence>
<sequence length="513" mass="54999">MNQDPVSQSRRRFLGVLGSAAAMGALAPVSLRAGVIGDSAANAVLTLATSAKGRPIAQQLIGLSFETWQLGGPGFFLSSDPGFFSSSNEALVGLLRRLNPAGVLRIGGITSDFALWSEYRGQLPAIEHSYTVTPAQLAQLAGFLKATGWKLIFGLGLFHTPPAMAAELAAAVQRAVGDQLLAIQIGNEPDGYRRSDGHTSSFDDYMALWRASAEAIRQRVAVPLAGPDTAVRSDWVLKFADQAEGVVALSRHYYRGAAFDPTSTINQLLSGASGFTTEVAAIIRVADARQLPFLLSEVNSYAGGKPGVSDTFASALWGGDFALACAQAGAHGINIHCDMRPVPRTLLDADENALAKLRGDDLKAWLDTISGHYTPIAGHVGLGWYARPLYYGLLLAQQFGGARFVESQLSTEGLNLTAYAADKGERRLVALFNKDLDRDAVVRLEPGRRASRLRLWRLEAASITEMHDVRLAGSEVDGWGNWSPRHEETIPVDDGYGWVRLPRGSAALAFIEA</sequence>
<gene>
    <name evidence="1" type="ORF">RHOFW104T7_05725</name>
</gene>
<organism evidence="1 2">
    <name type="scientific">Rhodanobacter thiooxydans</name>
    <dbReference type="NCBI Taxonomy" id="416169"/>
    <lineage>
        <taxon>Bacteria</taxon>
        <taxon>Pseudomonadati</taxon>
        <taxon>Pseudomonadota</taxon>
        <taxon>Gammaproteobacteria</taxon>
        <taxon>Lysobacterales</taxon>
        <taxon>Rhodanobacteraceae</taxon>
        <taxon>Rhodanobacter</taxon>
    </lineage>
</organism>
<dbReference type="InterPro" id="IPR052974">
    <property type="entry name" value="GH79_Enzymes"/>
</dbReference>
<proteinExistence type="predicted"/>
<accession>A0A154QMI1</accession>
<dbReference type="PANTHER" id="PTHR36183:SF2">
    <property type="entry name" value="BETA-GLUCURONIDASE C-TERMINAL DOMAIN-CONTAINING PROTEIN"/>
    <property type="match status" value="1"/>
</dbReference>
<name>A0A154QMI1_9GAMM</name>
<dbReference type="STRING" id="416169.RHOFW104T7_05725"/>
<dbReference type="Proteomes" id="UP000076131">
    <property type="component" value="Unassembled WGS sequence"/>
</dbReference>
<dbReference type="InterPro" id="IPR006311">
    <property type="entry name" value="TAT_signal"/>
</dbReference>
<dbReference type="Gene3D" id="2.60.40.1180">
    <property type="entry name" value="Golgi alpha-mannosidase II"/>
    <property type="match status" value="1"/>
</dbReference>
<reference evidence="1 2" key="1">
    <citation type="journal article" date="2016" name="MBio">
        <title>Lateral Gene Transfer in a Heavy Metal-Contaminated-Groundwater Microbial Community.</title>
        <authorList>
            <person name="Hemme C.L."/>
            <person name="Green S.J."/>
            <person name="Rishishwar L."/>
            <person name="Prakash O."/>
            <person name="Pettenato A."/>
            <person name="Chakraborty R."/>
            <person name="Deutschbauer A.M."/>
            <person name="Van Nostrand J.D."/>
            <person name="Wu L."/>
            <person name="He Z."/>
            <person name="Jordan I.K."/>
            <person name="Hazen T.C."/>
            <person name="Arkin A.P."/>
            <person name="Kostka J.E."/>
            <person name="Zhou J."/>
        </authorList>
    </citation>
    <scope>NUCLEOTIDE SEQUENCE [LARGE SCALE GENOMIC DNA]</scope>
    <source>
        <strain evidence="1 2">FW104-T7</strain>
    </source>
</reference>
<evidence type="ECO:0000313" key="2">
    <source>
        <dbReference type="Proteomes" id="UP000076131"/>
    </source>
</evidence>
<dbReference type="InterPro" id="IPR017853">
    <property type="entry name" value="GH"/>
</dbReference>
<dbReference type="EMBL" id="LVJS01000014">
    <property type="protein sequence ID" value="KZC25008.1"/>
    <property type="molecule type" value="Genomic_DNA"/>
</dbReference>
<dbReference type="Gene3D" id="3.20.20.80">
    <property type="entry name" value="Glycosidases"/>
    <property type="match status" value="1"/>
</dbReference>
<protein>
    <recommendedName>
        <fullName evidence="3">Beta-glucuronidase C-terminal domain-containing protein</fullName>
    </recommendedName>
</protein>
<dbReference type="PROSITE" id="PS51318">
    <property type="entry name" value="TAT"/>
    <property type="match status" value="1"/>
</dbReference>
<dbReference type="InterPro" id="IPR013780">
    <property type="entry name" value="Glyco_hydro_b"/>
</dbReference>
<dbReference type="AlphaFoldDB" id="A0A154QMI1"/>
<dbReference type="SUPFAM" id="SSF51445">
    <property type="entry name" value="(Trans)glycosidases"/>
    <property type="match status" value="1"/>
</dbReference>
<evidence type="ECO:0008006" key="3">
    <source>
        <dbReference type="Google" id="ProtNLM"/>
    </source>
</evidence>
<dbReference type="eggNOG" id="COG3534">
    <property type="taxonomic scope" value="Bacteria"/>
</dbReference>
<dbReference type="RefSeq" id="WP_008435934.1">
    <property type="nucleotide sequence ID" value="NZ_LVJS01000014.1"/>
</dbReference>
<comment type="caution">
    <text evidence="1">The sequence shown here is derived from an EMBL/GenBank/DDBJ whole genome shotgun (WGS) entry which is preliminary data.</text>
</comment>
<dbReference type="PANTHER" id="PTHR36183">
    <property type="entry name" value="BETA-GLUCURONIDASE"/>
    <property type="match status" value="1"/>
</dbReference>
<keyword evidence="2" id="KW-1185">Reference proteome</keyword>